<dbReference type="EMBL" id="JFHD01000002">
    <property type="protein sequence ID" value="KDR32881.1"/>
    <property type="molecule type" value="Genomic_DNA"/>
</dbReference>
<name>A0A656QMY7_9BURK</name>
<evidence type="ECO:0000313" key="2">
    <source>
        <dbReference type="Proteomes" id="UP000027451"/>
    </source>
</evidence>
<reference evidence="1 2" key="1">
    <citation type="submission" date="2014-03" db="EMBL/GenBank/DDBJ databases">
        <title>Draft Genome Sequences of Four Burkholderia Strains.</title>
        <authorList>
            <person name="Liu X.Y."/>
            <person name="Li C.X."/>
            <person name="Xu J.H."/>
        </authorList>
    </citation>
    <scope>NUCLEOTIDE SEQUENCE [LARGE SCALE GENOMIC DNA]</scope>
    <source>
        <strain evidence="1 2">OP-1</strain>
    </source>
</reference>
<organism evidence="1 2">
    <name type="scientific">Caballeronia zhejiangensis</name>
    <dbReference type="NCBI Taxonomy" id="871203"/>
    <lineage>
        <taxon>Bacteria</taxon>
        <taxon>Pseudomonadati</taxon>
        <taxon>Pseudomonadota</taxon>
        <taxon>Betaproteobacteria</taxon>
        <taxon>Burkholderiales</taxon>
        <taxon>Burkholderiaceae</taxon>
        <taxon>Caballeronia</taxon>
    </lineage>
</organism>
<comment type="caution">
    <text evidence="1">The sequence shown here is derived from an EMBL/GenBank/DDBJ whole genome shotgun (WGS) entry which is preliminary data.</text>
</comment>
<accession>A0A656QMY7</accession>
<dbReference type="Proteomes" id="UP000027451">
    <property type="component" value="Unassembled WGS sequence"/>
</dbReference>
<sequence>MTQKAARGGLLEGDRIWRTSGRRSRTGVNQRRAGAPTALFSRAASGAVLRAPQRCASTAHTIN</sequence>
<evidence type="ECO:0000313" key="1">
    <source>
        <dbReference type="EMBL" id="KDR32881.1"/>
    </source>
</evidence>
<proteinExistence type="predicted"/>
<keyword evidence="2" id="KW-1185">Reference proteome</keyword>
<gene>
    <name evidence="1" type="ORF">BG60_12435</name>
</gene>
<dbReference type="AlphaFoldDB" id="A0A656QMY7"/>
<protein>
    <submittedName>
        <fullName evidence="1">Uncharacterized protein</fullName>
    </submittedName>
</protein>